<proteinExistence type="predicted"/>
<comment type="caution">
    <text evidence="2">The sequence shown here is derived from an EMBL/GenBank/DDBJ whole genome shotgun (WGS) entry which is preliminary data.</text>
</comment>
<dbReference type="InterPro" id="IPR050621">
    <property type="entry name" value="Tudor_domain_containing"/>
</dbReference>
<feature type="domain" description="Tudor" evidence="1">
    <location>
        <begin position="22"/>
        <end position="82"/>
    </location>
</feature>
<feature type="domain" description="Tudor" evidence="1">
    <location>
        <begin position="227"/>
        <end position="285"/>
    </location>
</feature>
<name>A0AAQ4DQW6_AMBAM</name>
<dbReference type="PROSITE" id="PS50304">
    <property type="entry name" value="TUDOR"/>
    <property type="match status" value="4"/>
</dbReference>
<evidence type="ECO:0000313" key="2">
    <source>
        <dbReference type="EMBL" id="KAK8764856.1"/>
    </source>
</evidence>
<feature type="domain" description="Tudor" evidence="1">
    <location>
        <begin position="613"/>
        <end position="673"/>
    </location>
</feature>
<dbReference type="Pfam" id="PF00567">
    <property type="entry name" value="TUDOR"/>
    <property type="match status" value="4"/>
</dbReference>
<dbReference type="InterPro" id="IPR002999">
    <property type="entry name" value="Tudor"/>
</dbReference>
<dbReference type="PANTHER" id="PTHR22948">
    <property type="entry name" value="TUDOR DOMAIN CONTAINING PROTEIN"/>
    <property type="match status" value="1"/>
</dbReference>
<dbReference type="Gene3D" id="2.30.30.140">
    <property type="match status" value="4"/>
</dbReference>
<dbReference type="SMART" id="SM00333">
    <property type="entry name" value="TUDOR"/>
    <property type="match status" value="4"/>
</dbReference>
<keyword evidence="3" id="KW-1185">Reference proteome</keyword>
<dbReference type="CDD" id="cd20379">
    <property type="entry name" value="Tudor_dTUD-like"/>
    <property type="match status" value="1"/>
</dbReference>
<dbReference type="FunFam" id="2.30.30.140:FF:000018">
    <property type="entry name" value="Serine/threonine-protein kinase 31"/>
    <property type="match status" value="1"/>
</dbReference>
<accession>A0AAQ4DQW6</accession>
<dbReference type="EMBL" id="JARKHS020028001">
    <property type="protein sequence ID" value="KAK8764856.1"/>
    <property type="molecule type" value="Genomic_DNA"/>
</dbReference>
<feature type="domain" description="Tudor" evidence="1">
    <location>
        <begin position="415"/>
        <end position="472"/>
    </location>
</feature>
<gene>
    <name evidence="2" type="ORF">V5799_032537</name>
</gene>
<dbReference type="Gene3D" id="2.40.50.90">
    <property type="match status" value="1"/>
</dbReference>
<dbReference type="Proteomes" id="UP001321473">
    <property type="component" value="Unassembled WGS sequence"/>
</dbReference>
<protein>
    <recommendedName>
        <fullName evidence="1">Tudor domain-containing protein</fullName>
    </recommendedName>
</protein>
<evidence type="ECO:0000313" key="3">
    <source>
        <dbReference type="Proteomes" id="UP001321473"/>
    </source>
</evidence>
<reference evidence="2 3" key="1">
    <citation type="journal article" date="2023" name="Arcadia Sci">
        <title>De novo assembly of a long-read Amblyomma americanum tick genome.</title>
        <authorList>
            <person name="Chou S."/>
            <person name="Poskanzer K.E."/>
            <person name="Rollins M."/>
            <person name="Thuy-Boun P.S."/>
        </authorList>
    </citation>
    <scope>NUCLEOTIDE SEQUENCE [LARGE SCALE GENOMIC DNA]</scope>
    <source>
        <strain evidence="2">F_SG_1</strain>
        <tissue evidence="2">Salivary glands</tissue>
    </source>
</reference>
<organism evidence="2 3">
    <name type="scientific">Amblyomma americanum</name>
    <name type="common">Lone star tick</name>
    <dbReference type="NCBI Taxonomy" id="6943"/>
    <lineage>
        <taxon>Eukaryota</taxon>
        <taxon>Metazoa</taxon>
        <taxon>Ecdysozoa</taxon>
        <taxon>Arthropoda</taxon>
        <taxon>Chelicerata</taxon>
        <taxon>Arachnida</taxon>
        <taxon>Acari</taxon>
        <taxon>Parasitiformes</taxon>
        <taxon>Ixodida</taxon>
        <taxon>Ixodoidea</taxon>
        <taxon>Ixodidae</taxon>
        <taxon>Amblyomminae</taxon>
        <taxon>Amblyomma</taxon>
    </lineage>
</organism>
<sequence>MRYLEGLAPKLASKPGFMHQSQLPLGTPCFARYAENVWYRAVVSAWPRNDDTLVEVTFIDYGYLHVVSVAEVRQGNDAIFRTPPAAYECFLDELDLGILSPAAAEDLVSMARSIVQFQYVEVTVTIRREEQTQPHFMGPFVSIHLPDGRSLADMLRSAPVYRTAADLREPLTFRCPTVKLGVPCSVYVAHAENMNRVFLHLATRDPMPYSDMIQEQCANAAPLDPSLVNVGTVCLARFSEDSLLYRSVVLECTGGACNVLFVDYGNCEIKSTKELLVIPPELLEEPAFALLCCAPGTGLECSKFLEVTKDRELSCTFSQGQPSGTYVAHFEGLNGNKPQPVAAAAGICGMASPKASNHIQIQRLKLDPGSRHSMFVTYIESAEVMYGQLKEMEWAVVQMSNDLEVESPSLAMIAPTDIAPGSAVACRYEQKWYRAEVIKPGPQTEVWLADYGDTITVDISELRLLDLKYTLMPAYATRLTLDGFTCPPQNSDQVMAVLESLFLACSLKADSVASVSIVSVLPNGTHSVQIFVGDPPKSVVRTLQSAIASSQPVSTAKVQSPTVCPVEKVLVTNVTPPNRFFGQFVRIPVEELDAFQQELMDHYSSTAPDPAFRPQPGDHVCCRFSEDGGFYRARVERASSDGSQYDVFYLDYGNNETVSSEDVRPLEPQFAVPSLFGIPCQLHSGEVSDTLVDSEVDVRLLACHGDVHSVAFGGSVQNPSKGLFLTKHPIFAKRYLFCRF</sequence>
<evidence type="ECO:0000259" key="1">
    <source>
        <dbReference type="PROSITE" id="PS50304"/>
    </source>
</evidence>
<dbReference type="PANTHER" id="PTHR22948:SF29">
    <property type="entry name" value="FI02030P-RELATED"/>
    <property type="match status" value="1"/>
</dbReference>
<dbReference type="InterPro" id="IPR035437">
    <property type="entry name" value="SNase_OB-fold_sf"/>
</dbReference>
<dbReference type="GO" id="GO:0005737">
    <property type="term" value="C:cytoplasm"/>
    <property type="evidence" value="ECO:0007669"/>
    <property type="project" value="UniProtKB-ARBA"/>
</dbReference>
<dbReference type="AlphaFoldDB" id="A0AAQ4DQW6"/>
<dbReference type="SUPFAM" id="SSF63748">
    <property type="entry name" value="Tudor/PWWP/MBT"/>
    <property type="match status" value="4"/>
</dbReference>